<dbReference type="NCBIfam" id="NF003458">
    <property type="entry name" value="PRK05070.1"/>
    <property type="match status" value="1"/>
</dbReference>
<evidence type="ECO:0000259" key="8">
    <source>
        <dbReference type="SMART" id="SM00927"/>
    </source>
</evidence>
<keyword evidence="6 7" id="KW-0234">DNA repair</keyword>
<evidence type="ECO:0000313" key="10">
    <source>
        <dbReference type="Proteomes" id="UP000809621"/>
    </source>
</evidence>
<evidence type="ECO:0000256" key="3">
    <source>
        <dbReference type="ARBA" id="ARBA00022759"/>
    </source>
</evidence>
<sequence length="226" mass="25113">MLSTPCNEQELILRANQLYGKTFTELAQELNMSVPVDLRREKGWVGQLIEHHLGAAAGSRPEQDFPALGIELKTIPVDYSGNPLETTFVCVAPLIGVQGLTWEKSHVKNKLSKVLWVPVLGEREVPVGDRVVGFPILWTPTPDQDAQLQQDWEEIMDLVVLGKVQSISARIGEAMQLRPKAANGQALTDAYGESGNRIKTRPRGFYLRKGFTKQILIDGLNSSNQR</sequence>
<dbReference type="InterPro" id="IPR011335">
    <property type="entry name" value="Restrct_endonuc-II-like"/>
</dbReference>
<dbReference type="RefSeq" id="WP_205159787.1">
    <property type="nucleotide sequence ID" value="NZ_JAFEUM010000010.1"/>
</dbReference>
<keyword evidence="4 7" id="KW-0227">DNA damage</keyword>
<dbReference type="CDD" id="cd00583">
    <property type="entry name" value="MutH-like"/>
    <property type="match status" value="1"/>
</dbReference>
<evidence type="ECO:0000256" key="4">
    <source>
        <dbReference type="ARBA" id="ARBA00022763"/>
    </source>
</evidence>
<dbReference type="InterPro" id="IPR004230">
    <property type="entry name" value="DNA_mismatch_repair_MutH"/>
</dbReference>
<accession>A0ABS2HQF3</accession>
<keyword evidence="1 7" id="KW-0963">Cytoplasm</keyword>
<evidence type="ECO:0000256" key="1">
    <source>
        <dbReference type="ARBA" id="ARBA00022490"/>
    </source>
</evidence>
<keyword evidence="5 7" id="KW-0378">Hydrolase</keyword>
<gene>
    <name evidence="7 9" type="primary">mutH</name>
    <name evidence="9" type="ORF">JQC93_18250</name>
</gene>
<dbReference type="NCBIfam" id="TIGR02248">
    <property type="entry name" value="mutH_TIGR"/>
    <property type="match status" value="1"/>
</dbReference>
<feature type="domain" description="DNA mismatch repair MutH/Type II restriction enzyme Sau3AI" evidence="8">
    <location>
        <begin position="53"/>
        <end position="151"/>
    </location>
</feature>
<keyword evidence="3 7" id="KW-0255">Endonuclease</keyword>
<protein>
    <recommendedName>
        <fullName evidence="7">DNA mismatch repair protein MutH</fullName>
    </recommendedName>
    <alternativeName>
        <fullName evidence="7">Methyl-directed mismatch repair protein</fullName>
    </alternativeName>
</protein>
<dbReference type="InterPro" id="IPR011337">
    <property type="entry name" value="DNA_rep_MutH/RE_typeII_Sau3AI"/>
</dbReference>
<evidence type="ECO:0000256" key="6">
    <source>
        <dbReference type="ARBA" id="ARBA00023204"/>
    </source>
</evidence>
<comment type="similarity">
    <text evidence="7">Belongs to the MutH family.</text>
</comment>
<proteinExistence type="inferred from homology"/>
<reference evidence="9 10" key="1">
    <citation type="submission" date="2021-02" db="EMBL/GenBank/DDBJ databases">
        <authorList>
            <person name="Park J.-S."/>
        </authorList>
    </citation>
    <scope>NUCLEOTIDE SEQUENCE [LARGE SCALE GENOMIC DNA]</scope>
    <source>
        <strain evidence="9 10">188UL20-2</strain>
    </source>
</reference>
<dbReference type="SUPFAM" id="SSF52980">
    <property type="entry name" value="Restriction endonuclease-like"/>
    <property type="match status" value="1"/>
</dbReference>
<dbReference type="EMBL" id="JAFEUM010000010">
    <property type="protein sequence ID" value="MBM7038327.1"/>
    <property type="molecule type" value="Genomic_DNA"/>
</dbReference>
<evidence type="ECO:0000313" key="9">
    <source>
        <dbReference type="EMBL" id="MBM7038327.1"/>
    </source>
</evidence>
<comment type="caution">
    <text evidence="9">The sequence shown here is derived from an EMBL/GenBank/DDBJ whole genome shotgun (WGS) entry which is preliminary data.</text>
</comment>
<dbReference type="InterPro" id="IPR037057">
    <property type="entry name" value="DNA_rep_MutH/T2_RE_sf"/>
</dbReference>
<keyword evidence="2 7" id="KW-0540">Nuclease</keyword>
<evidence type="ECO:0000256" key="7">
    <source>
        <dbReference type="HAMAP-Rule" id="MF_00759"/>
    </source>
</evidence>
<evidence type="ECO:0000256" key="5">
    <source>
        <dbReference type="ARBA" id="ARBA00022801"/>
    </source>
</evidence>
<dbReference type="Proteomes" id="UP000809621">
    <property type="component" value="Unassembled WGS sequence"/>
</dbReference>
<evidence type="ECO:0000256" key="2">
    <source>
        <dbReference type="ARBA" id="ARBA00022722"/>
    </source>
</evidence>
<comment type="subcellular location">
    <subcellularLocation>
        <location evidence="7">Cytoplasm</location>
    </subcellularLocation>
</comment>
<dbReference type="GO" id="GO:0004519">
    <property type="term" value="F:endonuclease activity"/>
    <property type="evidence" value="ECO:0007669"/>
    <property type="project" value="UniProtKB-KW"/>
</dbReference>
<organism evidence="9 10">
    <name type="scientific">Vibrio ulleungensis</name>
    <dbReference type="NCBI Taxonomy" id="2807619"/>
    <lineage>
        <taxon>Bacteria</taxon>
        <taxon>Pseudomonadati</taxon>
        <taxon>Pseudomonadota</taxon>
        <taxon>Gammaproteobacteria</taxon>
        <taxon>Vibrionales</taxon>
        <taxon>Vibrionaceae</taxon>
        <taxon>Vibrio</taxon>
    </lineage>
</organism>
<keyword evidence="10" id="KW-1185">Reference proteome</keyword>
<name>A0ABS2HQF3_9VIBR</name>
<dbReference type="HAMAP" id="MF_00759">
    <property type="entry name" value="MutH"/>
    <property type="match status" value="1"/>
</dbReference>
<comment type="function">
    <text evidence="7">Sequence-specific endonuclease that cleaves unmethylated GATC sequences. It is involved in DNA mismatch repair.</text>
</comment>
<dbReference type="Gene3D" id="3.40.600.10">
    <property type="entry name" value="DNA mismatch repair MutH/Restriction endonuclease, type II"/>
    <property type="match status" value="1"/>
</dbReference>
<dbReference type="Pfam" id="PF02976">
    <property type="entry name" value="MutH"/>
    <property type="match status" value="1"/>
</dbReference>
<dbReference type="SMART" id="SM00927">
    <property type="entry name" value="MutH"/>
    <property type="match status" value="1"/>
</dbReference>